<gene>
    <name evidence="1" type="ORF">Ctob_001150</name>
</gene>
<evidence type="ECO:0000313" key="1">
    <source>
        <dbReference type="EMBL" id="KOO29677.1"/>
    </source>
</evidence>
<keyword evidence="2" id="KW-1185">Reference proteome</keyword>
<evidence type="ECO:0000313" key="2">
    <source>
        <dbReference type="Proteomes" id="UP000037460"/>
    </source>
</evidence>
<sequence>MPMNGFVNGFPGSKLPPFFLPERMERDVHENRVLKMRSVLWTAKEEDIRNFYKPLVLDRDAIEMGKDHAGRFSGMVYVRLRSTADLNAGLRKQSEFLSAGGRERALSEALAAAPAADALAAVRTFLSTDPRLPPNTRRAMTLLHELRTKLLDDPSCTASVLTRHAFRSPFESAGVLGYTLPEIEACFGTRSADSVFWPMFQTFHTILPHQADDDVEDDSLADFLAA</sequence>
<comment type="caution">
    <text evidence="1">The sequence shown here is derived from an EMBL/GenBank/DDBJ whole genome shotgun (WGS) entry which is preliminary data.</text>
</comment>
<reference evidence="2" key="1">
    <citation type="journal article" date="2015" name="PLoS Genet.">
        <title>Genome Sequence and Transcriptome Analyses of Chrysochromulina tobin: Metabolic Tools for Enhanced Algal Fitness in the Prominent Order Prymnesiales (Haptophyceae).</title>
        <authorList>
            <person name="Hovde B.T."/>
            <person name="Deodato C.R."/>
            <person name="Hunsperger H.M."/>
            <person name="Ryken S.A."/>
            <person name="Yost W."/>
            <person name="Jha R.K."/>
            <person name="Patterson J."/>
            <person name="Monnat R.J. Jr."/>
            <person name="Barlow S.B."/>
            <person name="Starkenburg S.R."/>
            <person name="Cattolico R.A."/>
        </authorList>
    </citation>
    <scope>NUCLEOTIDE SEQUENCE</scope>
    <source>
        <strain evidence="2">CCMP291</strain>
    </source>
</reference>
<accession>A0A0M0JTL2</accession>
<dbReference type="Gene3D" id="3.30.70.330">
    <property type="match status" value="1"/>
</dbReference>
<dbReference type="InterPro" id="IPR012677">
    <property type="entry name" value="Nucleotide-bd_a/b_plait_sf"/>
</dbReference>
<dbReference type="EMBL" id="JWZX01002380">
    <property type="protein sequence ID" value="KOO29677.1"/>
    <property type="molecule type" value="Genomic_DNA"/>
</dbReference>
<name>A0A0M0JTL2_9EUKA</name>
<dbReference type="AlphaFoldDB" id="A0A0M0JTL2"/>
<organism evidence="1 2">
    <name type="scientific">Chrysochromulina tobinii</name>
    <dbReference type="NCBI Taxonomy" id="1460289"/>
    <lineage>
        <taxon>Eukaryota</taxon>
        <taxon>Haptista</taxon>
        <taxon>Haptophyta</taxon>
        <taxon>Prymnesiophyceae</taxon>
        <taxon>Prymnesiales</taxon>
        <taxon>Chrysochromulinaceae</taxon>
        <taxon>Chrysochromulina</taxon>
    </lineage>
</organism>
<proteinExistence type="predicted"/>
<dbReference type="Proteomes" id="UP000037460">
    <property type="component" value="Unassembled WGS sequence"/>
</dbReference>
<protein>
    <submittedName>
        <fullName evidence="1">Uncharacterized protein</fullName>
    </submittedName>
</protein>